<evidence type="ECO:0000313" key="9">
    <source>
        <dbReference type="EMBL" id="KAK8380654.1"/>
    </source>
</evidence>
<dbReference type="PROSITE" id="PS00010">
    <property type="entry name" value="ASX_HYDROXYL"/>
    <property type="match status" value="1"/>
</dbReference>
<organism evidence="9 10">
    <name type="scientific">Scylla paramamosain</name>
    <name type="common">Mud crab</name>
    <dbReference type="NCBI Taxonomy" id="85552"/>
    <lineage>
        <taxon>Eukaryota</taxon>
        <taxon>Metazoa</taxon>
        <taxon>Ecdysozoa</taxon>
        <taxon>Arthropoda</taxon>
        <taxon>Crustacea</taxon>
        <taxon>Multicrustacea</taxon>
        <taxon>Malacostraca</taxon>
        <taxon>Eumalacostraca</taxon>
        <taxon>Eucarida</taxon>
        <taxon>Decapoda</taxon>
        <taxon>Pleocyemata</taxon>
        <taxon>Brachyura</taxon>
        <taxon>Eubrachyura</taxon>
        <taxon>Portunoidea</taxon>
        <taxon>Portunidae</taxon>
        <taxon>Portuninae</taxon>
        <taxon>Scylla</taxon>
    </lineage>
</organism>
<dbReference type="InterPro" id="IPR000152">
    <property type="entry name" value="EGF-type_Asp/Asn_hydroxyl_site"/>
</dbReference>
<dbReference type="GO" id="GO:0005509">
    <property type="term" value="F:calcium ion binding"/>
    <property type="evidence" value="ECO:0007669"/>
    <property type="project" value="InterPro"/>
</dbReference>
<dbReference type="CDD" id="cd00054">
    <property type="entry name" value="EGF_CA"/>
    <property type="match status" value="1"/>
</dbReference>
<feature type="transmembrane region" description="Helical" evidence="7">
    <location>
        <begin position="854"/>
        <end position="876"/>
    </location>
</feature>
<feature type="region of interest" description="Disordered" evidence="6">
    <location>
        <begin position="213"/>
        <end position="298"/>
    </location>
</feature>
<evidence type="ECO:0000256" key="1">
    <source>
        <dbReference type="ARBA" id="ARBA00022536"/>
    </source>
</evidence>
<evidence type="ECO:0000259" key="8">
    <source>
        <dbReference type="PROSITE" id="PS50026"/>
    </source>
</evidence>
<dbReference type="PANTHER" id="PTHR24039">
    <property type="entry name" value="FIBRILLIN-RELATED"/>
    <property type="match status" value="1"/>
</dbReference>
<protein>
    <recommendedName>
        <fullName evidence="8">EGF-like domain-containing protein</fullName>
    </recommendedName>
</protein>
<keyword evidence="7" id="KW-1133">Transmembrane helix</keyword>
<feature type="transmembrane region" description="Helical" evidence="7">
    <location>
        <begin position="183"/>
        <end position="203"/>
    </location>
</feature>
<keyword evidence="7" id="KW-0472">Membrane</keyword>
<dbReference type="PROSITE" id="PS50026">
    <property type="entry name" value="EGF_3"/>
    <property type="match status" value="1"/>
</dbReference>
<dbReference type="Proteomes" id="UP001487740">
    <property type="component" value="Unassembled WGS sequence"/>
</dbReference>
<dbReference type="SMART" id="SM00179">
    <property type="entry name" value="EGF_CA"/>
    <property type="match status" value="6"/>
</dbReference>
<keyword evidence="1 5" id="KW-0245">EGF-like domain</keyword>
<proteinExistence type="predicted"/>
<feature type="compositionally biased region" description="Low complexity" evidence="6">
    <location>
        <begin position="243"/>
        <end position="274"/>
    </location>
</feature>
<keyword evidence="7" id="KW-0812">Transmembrane</keyword>
<keyword evidence="3" id="KW-0677">Repeat</keyword>
<evidence type="ECO:0000256" key="7">
    <source>
        <dbReference type="SAM" id="Phobius"/>
    </source>
</evidence>
<comment type="caution">
    <text evidence="9">The sequence shown here is derived from an EMBL/GenBank/DDBJ whole genome shotgun (WGS) entry which is preliminary data.</text>
</comment>
<dbReference type="PROSITE" id="PS01187">
    <property type="entry name" value="EGF_CA"/>
    <property type="match status" value="2"/>
</dbReference>
<dbReference type="InterPro" id="IPR000742">
    <property type="entry name" value="EGF"/>
</dbReference>
<sequence>MADCCGDNYGGDDNGNGGVGGSGVERGVIVSGEGWVGRWMTGGDGGGRDDTTCQRRGRGVVGVVVVVVVQVVVAGEWGEGEDGGDVSQREHTCRRWATAKQSSQWRQNKSGRHTQCRRCFATGRNVSKLCCLVRIRAFSDVHCCTTRLGAWTLHRRRTLKHSSYVVSATTLRKMTPQARRSRVVAAAAAVAVVLACCVTAAAGQEDAIDGATTTTKEDITQVIPGENETADDEVTTAPESDGNTNTEPPETSSTTTTTTTTAATTTTTTTTPATRRQTPPLRSQHPAPTTHATQAPSANTTITTAATCGVNADLQEAECVCRLGWIRDPADPASPCICPDLCQTKNCPVEGSCRQVTCHLATCTCPDNLVYRASTSSCISPCQLYGDAVCGPSSGWRCRGEDEGGSFTCQCAEGYKLLEGECLDIDECVSESGFPCVPNEQCVNSDGSYSCACQEGFLRVANGSCVNMNECLNPRLHNCDHVCHDDNPPTRYTCDCFAGHTWNNTLQRCVLDDPATSCECGPAERSVCFRALESEKEQCFARPGFTKNGTAFIDASECGEPSSERAWCWARGQCVEGVGGSKCVCAKGFTRPPHTADCVRASCPEGMLLAGSECVDPCSSVACPPPLTCRVHGDEASCRCLSRCLSLQQPESNSSVYHGSLLVHAVSQDFDISGRVVRALEDYFGLNTVEVMSVTKINSTELPDSQQINVSVEFALVVPQPNISRELPEVIKSVCRSVEGRPALCVLPGGLLLVQDSITSMDKDPCDDDPCPTGQHFTCRVKPNVTGRFVCDCAHGFYKVDIANSLGYCQDVDECEGEEQRCGDDQDCINTAGGFVCRSKLTALGPSPKTVREMAITFGVLFFITLLALIAVLCLLKKKHKTTRELVPMTTGFDNSAYK</sequence>
<dbReference type="InterPro" id="IPR001881">
    <property type="entry name" value="EGF-like_Ca-bd_dom"/>
</dbReference>
<dbReference type="InterPro" id="IPR049883">
    <property type="entry name" value="NOTCH1_EGF-like"/>
</dbReference>
<evidence type="ECO:0000256" key="5">
    <source>
        <dbReference type="PROSITE-ProRule" id="PRU00076"/>
    </source>
</evidence>
<dbReference type="PANTHER" id="PTHR24039:SF53">
    <property type="entry name" value="EGF-LIKE DOMAIN-CONTAINING PROTEIN"/>
    <property type="match status" value="1"/>
</dbReference>
<evidence type="ECO:0000256" key="2">
    <source>
        <dbReference type="ARBA" id="ARBA00022729"/>
    </source>
</evidence>
<dbReference type="Gene3D" id="2.90.20.10">
    <property type="entry name" value="Plasmodium vivax P25 domain"/>
    <property type="match status" value="1"/>
</dbReference>
<keyword evidence="10" id="KW-1185">Reference proteome</keyword>
<evidence type="ECO:0000256" key="3">
    <source>
        <dbReference type="ARBA" id="ARBA00022737"/>
    </source>
</evidence>
<dbReference type="FunFam" id="2.10.25.10:FF:000038">
    <property type="entry name" value="Fibrillin 2"/>
    <property type="match status" value="1"/>
</dbReference>
<dbReference type="InterPro" id="IPR018097">
    <property type="entry name" value="EGF_Ca-bd_CS"/>
</dbReference>
<dbReference type="Gene3D" id="2.10.25.10">
    <property type="entry name" value="Laminin"/>
    <property type="match status" value="2"/>
</dbReference>
<dbReference type="SMART" id="SM00181">
    <property type="entry name" value="EGF"/>
    <property type="match status" value="6"/>
</dbReference>
<dbReference type="InterPro" id="IPR009030">
    <property type="entry name" value="Growth_fac_rcpt_cys_sf"/>
</dbReference>
<dbReference type="Pfam" id="PF07645">
    <property type="entry name" value="EGF_CA"/>
    <property type="match status" value="2"/>
</dbReference>
<gene>
    <name evidence="9" type="ORF">O3P69_007932</name>
</gene>
<evidence type="ECO:0000313" key="10">
    <source>
        <dbReference type="Proteomes" id="UP001487740"/>
    </source>
</evidence>
<dbReference type="PROSITE" id="PS01186">
    <property type="entry name" value="EGF_2"/>
    <property type="match status" value="2"/>
</dbReference>
<dbReference type="EMBL" id="JARAKH010000041">
    <property type="protein sequence ID" value="KAK8380654.1"/>
    <property type="molecule type" value="Genomic_DNA"/>
</dbReference>
<name>A0AAW0T033_SCYPA</name>
<evidence type="ECO:0000256" key="4">
    <source>
        <dbReference type="ARBA" id="ARBA00023157"/>
    </source>
</evidence>
<feature type="domain" description="EGF-like" evidence="8">
    <location>
        <begin position="424"/>
        <end position="466"/>
    </location>
</feature>
<keyword evidence="4" id="KW-1015">Disulfide bond</keyword>
<accession>A0AAW0T033</accession>
<feature type="compositionally biased region" description="Polar residues" evidence="6">
    <location>
        <begin position="275"/>
        <end position="298"/>
    </location>
</feature>
<dbReference type="AlphaFoldDB" id="A0AAW0T033"/>
<dbReference type="SUPFAM" id="SSF57184">
    <property type="entry name" value="Growth factor receptor domain"/>
    <property type="match status" value="1"/>
</dbReference>
<comment type="caution">
    <text evidence="5">Lacks conserved residue(s) required for the propagation of feature annotation.</text>
</comment>
<keyword evidence="2" id="KW-0732">Signal</keyword>
<evidence type="ECO:0000256" key="6">
    <source>
        <dbReference type="SAM" id="MobiDB-lite"/>
    </source>
</evidence>
<reference evidence="9 10" key="1">
    <citation type="submission" date="2023-03" db="EMBL/GenBank/DDBJ databases">
        <title>High-quality genome of Scylla paramamosain provides insights in environmental adaptation.</title>
        <authorList>
            <person name="Zhang L."/>
        </authorList>
    </citation>
    <scope>NUCLEOTIDE SEQUENCE [LARGE SCALE GENOMIC DNA]</scope>
    <source>
        <strain evidence="9">LZ_2023a</strain>
        <tissue evidence="9">Muscle</tissue>
    </source>
</reference>